<gene>
    <name evidence="4" type="ORF">PHYBOEH_005880</name>
</gene>
<reference evidence="4" key="1">
    <citation type="submission" date="2021-02" db="EMBL/GenBank/DDBJ databases">
        <authorList>
            <person name="Palmer J.M."/>
        </authorList>
    </citation>
    <scope>NUCLEOTIDE SEQUENCE</scope>
    <source>
        <strain evidence="4">SCRP23</strain>
    </source>
</reference>
<feature type="binding site" evidence="2">
    <location>
        <position position="125"/>
    </location>
    <ligand>
        <name>substrate</name>
    </ligand>
</feature>
<evidence type="ECO:0000256" key="2">
    <source>
        <dbReference type="PIRSR" id="PIRSR613078-2"/>
    </source>
</evidence>
<sequence>MVHSSTTLMASVASAAVAGAALGLLLSSRRACPRSGCSETEEHGMLRRFTCLLCRKKTKGFPKRLILVRHGESEGNIDPLLYGRVPDNAMHLTELGYEQALAAGASIKKIVGNETMRFIVSPYVRTIETFCGILKAWGFEGKSIPWSEEPRIREQDFGNFQEPMKIRECKAQRRRFGSFFYRFPSGESPADVYDRVSSFLESLYRMFEKSSEENYVLVTHGVAIRVILTRYFKYRISEFELLENFHNGEFVVLEFNECQGKFVLKTIVSNDVQINNDGSVSVETEESTQLRIRPCDGMSPSSRPYATSPINHFRHPPPPSSPTSSTASSPRHGGSEVFSSPTSSISRSVDAIANATSSVRPPPLAVVDTNEPMQQERS</sequence>
<evidence type="ECO:0000256" key="3">
    <source>
        <dbReference type="SAM" id="MobiDB-lite"/>
    </source>
</evidence>
<feature type="compositionally biased region" description="Polar residues" evidence="3">
    <location>
        <begin position="337"/>
        <end position="347"/>
    </location>
</feature>
<dbReference type="InterPro" id="IPR001345">
    <property type="entry name" value="PG/BPGM_mutase_AS"/>
</dbReference>
<feature type="region of interest" description="Disordered" evidence="3">
    <location>
        <begin position="279"/>
        <end position="378"/>
    </location>
</feature>
<protein>
    <submittedName>
        <fullName evidence="4">Uncharacterized protein</fullName>
    </submittedName>
</protein>
<dbReference type="AlphaFoldDB" id="A0A8T1WNK0"/>
<dbReference type="SMART" id="SM00855">
    <property type="entry name" value="PGAM"/>
    <property type="match status" value="1"/>
</dbReference>
<evidence type="ECO:0000313" key="5">
    <source>
        <dbReference type="Proteomes" id="UP000693981"/>
    </source>
</evidence>
<feature type="binding site" evidence="2">
    <location>
        <begin position="69"/>
        <end position="76"/>
    </location>
    <ligand>
        <name>substrate</name>
    </ligand>
</feature>
<feature type="compositionally biased region" description="Polar residues" evidence="3">
    <location>
        <begin position="279"/>
        <end position="290"/>
    </location>
</feature>
<dbReference type="InterPro" id="IPR052765">
    <property type="entry name" value="PGM-Related"/>
</dbReference>
<dbReference type="PROSITE" id="PS00175">
    <property type="entry name" value="PG_MUTASE"/>
    <property type="match status" value="1"/>
</dbReference>
<dbReference type="GO" id="GO:0003824">
    <property type="term" value="F:catalytic activity"/>
    <property type="evidence" value="ECO:0007669"/>
    <property type="project" value="InterPro"/>
</dbReference>
<dbReference type="OrthoDB" id="10261749at2759"/>
<dbReference type="EMBL" id="JAGDFL010000305">
    <property type="protein sequence ID" value="KAG7394054.1"/>
    <property type="molecule type" value="Genomic_DNA"/>
</dbReference>
<dbReference type="InterPro" id="IPR013078">
    <property type="entry name" value="His_Pase_superF_clade-1"/>
</dbReference>
<dbReference type="PANTHER" id="PTHR46192">
    <property type="entry name" value="BROAD-RANGE ACID PHOSPHATASE DET1"/>
    <property type="match status" value="1"/>
</dbReference>
<accession>A0A8T1WNK0</accession>
<proteinExistence type="predicted"/>
<evidence type="ECO:0000313" key="4">
    <source>
        <dbReference type="EMBL" id="KAG7394054.1"/>
    </source>
</evidence>
<dbReference type="Proteomes" id="UP000693981">
    <property type="component" value="Unassembled WGS sequence"/>
</dbReference>
<keyword evidence="5" id="KW-1185">Reference proteome</keyword>
<dbReference type="Pfam" id="PF00300">
    <property type="entry name" value="His_Phos_1"/>
    <property type="match status" value="1"/>
</dbReference>
<evidence type="ECO:0000256" key="1">
    <source>
        <dbReference type="PIRSR" id="PIRSR613078-1"/>
    </source>
</evidence>
<feature type="active site" description="Proton donor/acceptor" evidence="1">
    <location>
        <position position="154"/>
    </location>
</feature>
<dbReference type="CDD" id="cd07067">
    <property type="entry name" value="HP_PGM_like"/>
    <property type="match status" value="1"/>
</dbReference>
<feature type="active site" description="Tele-phosphohistidine intermediate" evidence="1">
    <location>
        <position position="70"/>
    </location>
</feature>
<organism evidence="4 5">
    <name type="scientific">Phytophthora boehmeriae</name>
    <dbReference type="NCBI Taxonomy" id="109152"/>
    <lineage>
        <taxon>Eukaryota</taxon>
        <taxon>Sar</taxon>
        <taxon>Stramenopiles</taxon>
        <taxon>Oomycota</taxon>
        <taxon>Peronosporomycetes</taxon>
        <taxon>Peronosporales</taxon>
        <taxon>Peronosporaceae</taxon>
        <taxon>Phytophthora</taxon>
    </lineage>
</organism>
<name>A0A8T1WNK0_9STRA</name>
<feature type="compositionally biased region" description="Polar residues" evidence="3">
    <location>
        <begin position="299"/>
        <end position="310"/>
    </location>
</feature>
<comment type="caution">
    <text evidence="4">The sequence shown here is derived from an EMBL/GenBank/DDBJ whole genome shotgun (WGS) entry which is preliminary data.</text>
</comment>